<keyword evidence="5 7" id="KW-0472">Membrane</keyword>
<sequence>MRSCHMDPMKLIVLILVLSWSEGLQCSNYQIKPTRWPGRSIFTSKCVSRCATQLGIGANANYLESINGYKREDQNDNNRHQPGPKGRRVLIRRAVALVVGSCLVFSMSRAAAAAAGTISEAVVVDAAATSTAAAATSATTMAAPSSPLFLNAALSSAFWEIRLSLRLIFAALTGAAIGKERSGFRYHPAGVRTMSLVALGAALFTVCSRHGFAGHYDTSRMASNVASGVGFIGAGVIYHEHKSDKVHGLTTAAAIWISAAVGVTCGTGLFVVAAMSTFLTLAILRIGGAVKFRRKTKLVTARERAEERATVERKEELTRARKSRENQQKPKKQRIKIDSSDIARFLNEPKIRNELLNSTDWVLDGDEEPDTFFKNLKEHLWSKEDPGAAP</sequence>
<dbReference type="InterPro" id="IPR003416">
    <property type="entry name" value="MgtC/SapB/SrpB/YhiD_fam"/>
</dbReference>
<keyword evidence="8" id="KW-0732">Signal</keyword>
<evidence type="ECO:0000256" key="2">
    <source>
        <dbReference type="ARBA" id="ARBA00022475"/>
    </source>
</evidence>
<evidence type="ECO:0000256" key="8">
    <source>
        <dbReference type="SAM" id="SignalP"/>
    </source>
</evidence>
<gene>
    <name evidence="10" type="ORF">APAL1065_LOCUS5916</name>
</gene>
<dbReference type="InterPro" id="IPR049177">
    <property type="entry name" value="MgtC_SapB_SrpB_YhiD_N"/>
</dbReference>
<dbReference type="Pfam" id="PF02308">
    <property type="entry name" value="MgtC"/>
    <property type="match status" value="1"/>
</dbReference>
<evidence type="ECO:0000313" key="10">
    <source>
        <dbReference type="EMBL" id="CAD9952400.1"/>
    </source>
</evidence>
<evidence type="ECO:0000256" key="5">
    <source>
        <dbReference type="ARBA" id="ARBA00023136"/>
    </source>
</evidence>
<comment type="subcellular location">
    <subcellularLocation>
        <location evidence="1">Cell membrane</location>
        <topology evidence="1">Multi-pass membrane protein</topology>
    </subcellularLocation>
</comment>
<evidence type="ECO:0000256" key="7">
    <source>
        <dbReference type="SAM" id="Phobius"/>
    </source>
</evidence>
<feature type="transmembrane region" description="Helical" evidence="7">
    <location>
        <begin position="251"/>
        <end position="284"/>
    </location>
</feature>
<evidence type="ECO:0000256" key="1">
    <source>
        <dbReference type="ARBA" id="ARBA00004651"/>
    </source>
</evidence>
<dbReference type="PRINTS" id="PR01837">
    <property type="entry name" value="MGTCSAPBPROT"/>
</dbReference>
<dbReference type="GO" id="GO:0005886">
    <property type="term" value="C:plasma membrane"/>
    <property type="evidence" value="ECO:0007669"/>
    <property type="project" value="UniProtKB-SubCell"/>
</dbReference>
<evidence type="ECO:0000256" key="3">
    <source>
        <dbReference type="ARBA" id="ARBA00022692"/>
    </source>
</evidence>
<evidence type="ECO:0000256" key="4">
    <source>
        <dbReference type="ARBA" id="ARBA00022989"/>
    </source>
</evidence>
<organism evidence="10">
    <name type="scientific">Entomoneis paludosa</name>
    <dbReference type="NCBI Taxonomy" id="265537"/>
    <lineage>
        <taxon>Eukaryota</taxon>
        <taxon>Sar</taxon>
        <taxon>Stramenopiles</taxon>
        <taxon>Ochrophyta</taxon>
        <taxon>Bacillariophyta</taxon>
        <taxon>Bacillariophyceae</taxon>
        <taxon>Bacillariophycidae</taxon>
        <taxon>Entomoneidaceae</taxon>
        <taxon>Entomoneis</taxon>
    </lineage>
</organism>
<protein>
    <recommendedName>
        <fullName evidence="9">MgtC/SapB/SrpB/YhiD N-terminal domain-containing protein</fullName>
    </recommendedName>
</protein>
<dbReference type="PANTHER" id="PTHR33778:SF1">
    <property type="entry name" value="MAGNESIUM TRANSPORTER YHID-RELATED"/>
    <property type="match status" value="1"/>
</dbReference>
<feature type="region of interest" description="Disordered" evidence="6">
    <location>
        <begin position="314"/>
        <end position="334"/>
    </location>
</feature>
<feature type="compositionally biased region" description="Basic and acidic residues" evidence="6">
    <location>
        <begin position="314"/>
        <end position="328"/>
    </location>
</feature>
<feature type="domain" description="MgtC/SapB/SrpB/YhiD N-terminal" evidence="9">
    <location>
        <begin position="167"/>
        <end position="286"/>
    </location>
</feature>
<dbReference type="PANTHER" id="PTHR33778">
    <property type="entry name" value="PROTEIN MGTC"/>
    <property type="match status" value="1"/>
</dbReference>
<dbReference type="EMBL" id="HBHT01008848">
    <property type="protein sequence ID" value="CAD9952400.1"/>
    <property type="molecule type" value="Transcribed_RNA"/>
</dbReference>
<feature type="signal peptide" evidence="8">
    <location>
        <begin position="1"/>
        <end position="23"/>
    </location>
</feature>
<dbReference type="AlphaFoldDB" id="A0A7S2VDZ6"/>
<name>A0A7S2VDZ6_9STRA</name>
<reference evidence="10" key="1">
    <citation type="submission" date="2021-01" db="EMBL/GenBank/DDBJ databases">
        <authorList>
            <person name="Corre E."/>
            <person name="Pelletier E."/>
            <person name="Niang G."/>
            <person name="Scheremetjew M."/>
            <person name="Finn R."/>
            <person name="Kale V."/>
            <person name="Holt S."/>
            <person name="Cochrane G."/>
            <person name="Meng A."/>
            <person name="Brown T."/>
            <person name="Cohen L."/>
        </authorList>
    </citation>
    <scope>NUCLEOTIDE SEQUENCE</scope>
    <source>
        <strain evidence="10">CCMP125</strain>
    </source>
</reference>
<keyword evidence="3 7" id="KW-0812">Transmembrane</keyword>
<feature type="transmembrane region" description="Helical" evidence="7">
    <location>
        <begin position="189"/>
        <end position="209"/>
    </location>
</feature>
<keyword evidence="2" id="KW-1003">Cell membrane</keyword>
<evidence type="ECO:0000256" key="6">
    <source>
        <dbReference type="SAM" id="MobiDB-lite"/>
    </source>
</evidence>
<evidence type="ECO:0000259" key="9">
    <source>
        <dbReference type="Pfam" id="PF02308"/>
    </source>
</evidence>
<feature type="chain" id="PRO_5030571519" description="MgtC/SapB/SrpB/YhiD N-terminal domain-containing protein" evidence="8">
    <location>
        <begin position="24"/>
        <end position="390"/>
    </location>
</feature>
<accession>A0A7S2VDZ6</accession>
<feature type="transmembrane region" description="Helical" evidence="7">
    <location>
        <begin position="221"/>
        <end position="239"/>
    </location>
</feature>
<proteinExistence type="predicted"/>
<keyword evidence="4 7" id="KW-1133">Transmembrane helix</keyword>